<evidence type="ECO:0000313" key="8">
    <source>
        <dbReference type="EMBL" id="MTV40453.1"/>
    </source>
</evidence>
<evidence type="ECO:0000256" key="4">
    <source>
        <dbReference type="ARBA" id="ARBA00022989"/>
    </source>
</evidence>
<dbReference type="GO" id="GO:0016020">
    <property type="term" value="C:membrane"/>
    <property type="evidence" value="ECO:0007669"/>
    <property type="project" value="UniProtKB-SubCell"/>
</dbReference>
<keyword evidence="9" id="KW-1185">Reference proteome</keyword>
<evidence type="ECO:0000313" key="9">
    <source>
        <dbReference type="Proteomes" id="UP000475582"/>
    </source>
</evidence>
<comment type="caution">
    <text evidence="8">The sequence shown here is derived from an EMBL/GenBank/DDBJ whole genome shotgun (WGS) entry which is preliminary data.</text>
</comment>
<proteinExistence type="inferred from homology"/>
<sequence length="306" mass="33031">MNMFLYLLTVLIWGTTWIAITFQLGVVPAPVSIAYRFWIAAAVLLAGLLLTRRPWWPPRQAWPYLFAQGMALFCLNFLCFYYASQWVTSGLEAVVFSTAPLWNAINGRIFLGRPIKPQVMLGALLGLGGIVLLFAPQMAGHWHDSHTLLGLALTLGGTLCFSCGNLLSSRMQAMNLGLTPWLTNTWAMLIGSTTLGVAALAMGMPFTIDPAPRYLGALLYLAIPGSVIGFTAYLMLVGRIGPDRAAYSTVLFPIVALTVSTVYEGYHWTPLALGGLALVLAGNLLAFLPALPRRGLAVDAGVGSQR</sequence>
<comment type="subcellular location">
    <subcellularLocation>
        <location evidence="1">Membrane</location>
        <topology evidence="1">Multi-pass membrane protein</topology>
    </subcellularLocation>
</comment>
<dbReference type="AlphaFoldDB" id="A0A6L6PNB0"/>
<feature type="transmembrane region" description="Helical" evidence="6">
    <location>
        <begin position="148"/>
        <end position="167"/>
    </location>
</feature>
<dbReference type="PANTHER" id="PTHR32322:SF2">
    <property type="entry name" value="EAMA DOMAIN-CONTAINING PROTEIN"/>
    <property type="match status" value="1"/>
</dbReference>
<dbReference type="InterPro" id="IPR000620">
    <property type="entry name" value="EamA_dom"/>
</dbReference>
<keyword evidence="3 6" id="KW-0812">Transmembrane</keyword>
<reference evidence="8 9" key="1">
    <citation type="submission" date="2019-11" db="EMBL/GenBank/DDBJ databases">
        <title>Type strains purchased from KCTC, JCM and DSMZ.</title>
        <authorList>
            <person name="Lu H."/>
        </authorList>
    </citation>
    <scope>NUCLEOTIDE SEQUENCE [LARGE SCALE GENOMIC DNA]</scope>
    <source>
        <strain evidence="8 9">KCTC 22382</strain>
    </source>
</reference>
<organism evidence="8 9">
    <name type="scientific">Duganella radicis</name>
    <dbReference type="NCBI Taxonomy" id="551988"/>
    <lineage>
        <taxon>Bacteria</taxon>
        <taxon>Pseudomonadati</taxon>
        <taxon>Pseudomonadota</taxon>
        <taxon>Betaproteobacteria</taxon>
        <taxon>Burkholderiales</taxon>
        <taxon>Oxalobacteraceae</taxon>
        <taxon>Telluria group</taxon>
        <taxon>Duganella</taxon>
    </lineage>
</organism>
<keyword evidence="4 6" id="KW-1133">Transmembrane helix</keyword>
<protein>
    <submittedName>
        <fullName evidence="8">EamA family transporter</fullName>
    </submittedName>
</protein>
<dbReference type="RefSeq" id="WP_155466384.1">
    <property type="nucleotide sequence ID" value="NZ_WNKY01000034.1"/>
</dbReference>
<dbReference type="InterPro" id="IPR050638">
    <property type="entry name" value="AA-Vitamin_Transporters"/>
</dbReference>
<gene>
    <name evidence="8" type="ORF">GM676_23090</name>
</gene>
<dbReference type="SUPFAM" id="SSF103481">
    <property type="entry name" value="Multidrug resistance efflux transporter EmrE"/>
    <property type="match status" value="2"/>
</dbReference>
<feature type="transmembrane region" description="Helical" evidence="6">
    <location>
        <begin position="89"/>
        <end position="107"/>
    </location>
</feature>
<dbReference type="InterPro" id="IPR037185">
    <property type="entry name" value="EmrE-like"/>
</dbReference>
<keyword evidence="5 6" id="KW-0472">Membrane</keyword>
<dbReference type="Pfam" id="PF00892">
    <property type="entry name" value="EamA"/>
    <property type="match status" value="2"/>
</dbReference>
<feature type="transmembrane region" description="Helical" evidence="6">
    <location>
        <begin position="62"/>
        <end position="83"/>
    </location>
</feature>
<dbReference type="PANTHER" id="PTHR32322">
    <property type="entry name" value="INNER MEMBRANE TRANSPORTER"/>
    <property type="match status" value="1"/>
</dbReference>
<evidence type="ECO:0000256" key="3">
    <source>
        <dbReference type="ARBA" id="ARBA00022692"/>
    </source>
</evidence>
<evidence type="ECO:0000256" key="5">
    <source>
        <dbReference type="ARBA" id="ARBA00023136"/>
    </source>
</evidence>
<evidence type="ECO:0000256" key="2">
    <source>
        <dbReference type="ARBA" id="ARBA00007362"/>
    </source>
</evidence>
<feature type="transmembrane region" description="Helical" evidence="6">
    <location>
        <begin position="33"/>
        <end position="50"/>
    </location>
</feature>
<feature type="transmembrane region" description="Helical" evidence="6">
    <location>
        <begin position="214"/>
        <end position="238"/>
    </location>
</feature>
<dbReference type="OrthoDB" id="2352272at2"/>
<name>A0A6L6PNB0_9BURK</name>
<evidence type="ECO:0000256" key="1">
    <source>
        <dbReference type="ARBA" id="ARBA00004141"/>
    </source>
</evidence>
<feature type="domain" description="EamA" evidence="7">
    <location>
        <begin position="3"/>
        <end position="134"/>
    </location>
</feature>
<feature type="transmembrane region" description="Helical" evidence="6">
    <location>
        <begin position="119"/>
        <end position="136"/>
    </location>
</feature>
<feature type="transmembrane region" description="Helical" evidence="6">
    <location>
        <begin position="187"/>
        <end position="208"/>
    </location>
</feature>
<comment type="similarity">
    <text evidence="2">Belongs to the EamA transporter family.</text>
</comment>
<feature type="transmembrane region" description="Helical" evidence="6">
    <location>
        <begin position="269"/>
        <end position="288"/>
    </location>
</feature>
<evidence type="ECO:0000259" key="7">
    <source>
        <dbReference type="Pfam" id="PF00892"/>
    </source>
</evidence>
<feature type="transmembrane region" description="Helical" evidence="6">
    <location>
        <begin position="245"/>
        <end position="263"/>
    </location>
</feature>
<dbReference type="Proteomes" id="UP000475582">
    <property type="component" value="Unassembled WGS sequence"/>
</dbReference>
<evidence type="ECO:0000256" key="6">
    <source>
        <dbReference type="SAM" id="Phobius"/>
    </source>
</evidence>
<feature type="domain" description="EamA" evidence="7">
    <location>
        <begin position="149"/>
        <end position="287"/>
    </location>
</feature>
<dbReference type="EMBL" id="WNKY01000034">
    <property type="protein sequence ID" value="MTV40453.1"/>
    <property type="molecule type" value="Genomic_DNA"/>
</dbReference>
<accession>A0A6L6PNB0</accession>